<dbReference type="EMBL" id="CACVBM020001372">
    <property type="protein sequence ID" value="CAA7047288.1"/>
    <property type="molecule type" value="Genomic_DNA"/>
</dbReference>
<protein>
    <recommendedName>
        <fullName evidence="1">Integrase catalytic domain-containing protein</fullName>
    </recommendedName>
</protein>
<dbReference type="OrthoDB" id="909526at2759"/>
<keyword evidence="4" id="KW-1185">Reference proteome</keyword>
<dbReference type="Proteomes" id="UP000467841">
    <property type="component" value="Unassembled WGS sequence"/>
</dbReference>
<gene>
    <name evidence="3" type="ORF">MERR_LOCUS34523</name>
    <name evidence="2" type="ORF">MERR_LOCUS9529</name>
</gene>
<proteinExistence type="predicted"/>
<dbReference type="EMBL" id="CACVBM020000677">
    <property type="protein sequence ID" value="CAA7022294.1"/>
    <property type="molecule type" value="Genomic_DNA"/>
</dbReference>
<evidence type="ECO:0000313" key="3">
    <source>
        <dbReference type="EMBL" id="CAA7047288.1"/>
    </source>
</evidence>
<sequence>MEKDIQKYVKECDDCKWHKYSTLRPAGLLQPLPIPNKIWEDISMDFIEGLPVSQGVNVILVVVDRLSKFSHFLKLKHPFTAIDLANKFVQEVVRLHGFPGSIVSERDRIFLSSFWKELFRQAGTHLKFSTAFHPQSDG</sequence>
<dbReference type="Gene3D" id="3.30.420.10">
    <property type="entry name" value="Ribonuclease H-like superfamily/Ribonuclease H"/>
    <property type="match status" value="1"/>
</dbReference>
<reference evidence="2 4" key="1">
    <citation type="submission" date="2020-01" db="EMBL/GenBank/DDBJ databases">
        <authorList>
            <person name="Mishra B."/>
        </authorList>
    </citation>
    <scope>NUCLEOTIDE SEQUENCE [LARGE SCALE GENOMIC DNA]</scope>
</reference>
<organism evidence="2 4">
    <name type="scientific">Microthlaspi erraticum</name>
    <dbReference type="NCBI Taxonomy" id="1685480"/>
    <lineage>
        <taxon>Eukaryota</taxon>
        <taxon>Viridiplantae</taxon>
        <taxon>Streptophyta</taxon>
        <taxon>Embryophyta</taxon>
        <taxon>Tracheophyta</taxon>
        <taxon>Spermatophyta</taxon>
        <taxon>Magnoliopsida</taxon>
        <taxon>eudicotyledons</taxon>
        <taxon>Gunneridae</taxon>
        <taxon>Pentapetalae</taxon>
        <taxon>rosids</taxon>
        <taxon>malvids</taxon>
        <taxon>Brassicales</taxon>
        <taxon>Brassicaceae</taxon>
        <taxon>Coluteocarpeae</taxon>
        <taxon>Microthlaspi</taxon>
    </lineage>
</organism>
<dbReference type="SUPFAM" id="SSF53098">
    <property type="entry name" value="Ribonuclease H-like"/>
    <property type="match status" value="1"/>
</dbReference>
<dbReference type="GO" id="GO:0003676">
    <property type="term" value="F:nucleic acid binding"/>
    <property type="evidence" value="ECO:0007669"/>
    <property type="project" value="InterPro"/>
</dbReference>
<dbReference type="PANTHER" id="PTHR35046">
    <property type="entry name" value="ZINC KNUCKLE (CCHC-TYPE) FAMILY PROTEIN"/>
    <property type="match status" value="1"/>
</dbReference>
<evidence type="ECO:0000313" key="4">
    <source>
        <dbReference type="Proteomes" id="UP000467841"/>
    </source>
</evidence>
<dbReference type="InterPro" id="IPR036397">
    <property type="entry name" value="RNaseH_sf"/>
</dbReference>
<dbReference type="AlphaFoldDB" id="A0A6D2I1I1"/>
<dbReference type="InterPro" id="IPR001584">
    <property type="entry name" value="Integrase_cat-core"/>
</dbReference>
<name>A0A6D2I1I1_9BRAS</name>
<feature type="domain" description="Integrase catalytic" evidence="1">
    <location>
        <begin position="29"/>
        <end position="138"/>
    </location>
</feature>
<accession>A0A6D2I1I1</accession>
<evidence type="ECO:0000259" key="1">
    <source>
        <dbReference type="PROSITE" id="PS50994"/>
    </source>
</evidence>
<dbReference type="GO" id="GO:0015074">
    <property type="term" value="P:DNA integration"/>
    <property type="evidence" value="ECO:0007669"/>
    <property type="project" value="InterPro"/>
</dbReference>
<dbReference type="PROSITE" id="PS50994">
    <property type="entry name" value="INTEGRASE"/>
    <property type="match status" value="1"/>
</dbReference>
<dbReference type="PANTHER" id="PTHR35046:SF18">
    <property type="entry name" value="RNA-DIRECTED DNA POLYMERASE"/>
    <property type="match status" value="1"/>
</dbReference>
<evidence type="ECO:0000313" key="2">
    <source>
        <dbReference type="EMBL" id="CAA7022294.1"/>
    </source>
</evidence>
<dbReference type="InterPro" id="IPR012337">
    <property type="entry name" value="RNaseH-like_sf"/>
</dbReference>